<evidence type="ECO:0000313" key="1">
    <source>
        <dbReference type="EMBL" id="CAE8587366.1"/>
    </source>
</evidence>
<dbReference type="Proteomes" id="UP000654075">
    <property type="component" value="Unassembled WGS sequence"/>
</dbReference>
<gene>
    <name evidence="1" type="ORF">PGLA1383_LOCUS6205</name>
</gene>
<organism evidence="1 2">
    <name type="scientific">Polarella glacialis</name>
    <name type="common">Dinoflagellate</name>
    <dbReference type="NCBI Taxonomy" id="89957"/>
    <lineage>
        <taxon>Eukaryota</taxon>
        <taxon>Sar</taxon>
        <taxon>Alveolata</taxon>
        <taxon>Dinophyceae</taxon>
        <taxon>Suessiales</taxon>
        <taxon>Suessiaceae</taxon>
        <taxon>Polarella</taxon>
    </lineage>
</organism>
<dbReference type="AlphaFoldDB" id="A0A813DML5"/>
<reference evidence="1" key="1">
    <citation type="submission" date="2021-02" db="EMBL/GenBank/DDBJ databases">
        <authorList>
            <person name="Dougan E. K."/>
            <person name="Rhodes N."/>
            <person name="Thang M."/>
            <person name="Chan C."/>
        </authorList>
    </citation>
    <scope>NUCLEOTIDE SEQUENCE</scope>
</reference>
<keyword evidence="2" id="KW-1185">Reference proteome</keyword>
<dbReference type="EMBL" id="CAJNNV010002562">
    <property type="protein sequence ID" value="CAE8587366.1"/>
    <property type="molecule type" value="Genomic_DNA"/>
</dbReference>
<protein>
    <submittedName>
        <fullName evidence="1">Uncharacterized protein</fullName>
    </submittedName>
</protein>
<proteinExistence type="predicted"/>
<comment type="caution">
    <text evidence="1">The sequence shown here is derived from an EMBL/GenBank/DDBJ whole genome shotgun (WGS) entry which is preliminary data.</text>
</comment>
<accession>A0A813DML5</accession>
<name>A0A813DML5_POLGL</name>
<sequence length="100" mass="11558">MLDLLAFTHDCPELDAFTMYDVLMCVHRRSCVCHSSTTTSTATLQSAYQRLLDSLGYRILAPAPWLRSGPVIGIHLPMEAEWLHVPRENFLVHQWSYFMF</sequence>
<evidence type="ECO:0000313" key="2">
    <source>
        <dbReference type="Proteomes" id="UP000654075"/>
    </source>
</evidence>